<dbReference type="EMBL" id="JAGGLV010000025">
    <property type="protein sequence ID" value="MBP2115283.1"/>
    <property type="molecule type" value="Genomic_DNA"/>
</dbReference>
<sequence length="398" mass="43546">MDEHFAAEEKRIRRMGAGEAAGSIDVKSSVMERVRVIHAQRLASEGGGTPASPGQAVPEMVRQGPVMTRQPIPSLRPAVQRGRRLAAGLCAVALLGLAGFSVLRHGTDQETTGKALHPDFAVIRQTEGQPLFLKDSGGRVVAQLRYAESKVYTPYIGSSSARERYFKLREQYEQQAQADLQPGETAAYYVNDSELIALMNGLGYGKPLFFTSRTVTYTSYAKLSAAREQTGKWSFALPPERIGGLQFAEGRLFAKTPSAFEPEYRLALEALKAKTEAAPDGNPLAATLWPLENIASAEVIYRDGSQQLKLQLFWNNAATTGPSQIHVSPGQTAELWTYEDKELLFIPGAGAGEENGSSVSRLYWYDNAYGGLALMTDPPDKRLTREQWESLAAGMVQR</sequence>
<name>A0ABS4NYY4_9BACL</name>
<protein>
    <recommendedName>
        <fullName evidence="3">DUF4367 domain-containing protein</fullName>
    </recommendedName>
</protein>
<proteinExistence type="predicted"/>
<evidence type="ECO:0000313" key="1">
    <source>
        <dbReference type="EMBL" id="MBP2115283.1"/>
    </source>
</evidence>
<comment type="caution">
    <text evidence="1">The sequence shown here is derived from an EMBL/GenBank/DDBJ whole genome shotgun (WGS) entry which is preliminary data.</text>
</comment>
<reference evidence="1 2" key="1">
    <citation type="submission" date="2021-03" db="EMBL/GenBank/DDBJ databases">
        <title>Genomic Encyclopedia of Type Strains, Phase IV (KMG-IV): sequencing the most valuable type-strain genomes for metagenomic binning, comparative biology and taxonomic classification.</title>
        <authorList>
            <person name="Goeker M."/>
        </authorList>
    </citation>
    <scope>NUCLEOTIDE SEQUENCE [LARGE SCALE GENOMIC DNA]</scope>
    <source>
        <strain evidence="1 2">DSM 101953</strain>
    </source>
</reference>
<evidence type="ECO:0000313" key="2">
    <source>
        <dbReference type="Proteomes" id="UP000773462"/>
    </source>
</evidence>
<evidence type="ECO:0008006" key="3">
    <source>
        <dbReference type="Google" id="ProtNLM"/>
    </source>
</evidence>
<keyword evidence="2" id="KW-1185">Reference proteome</keyword>
<organism evidence="1 2">
    <name type="scientific">Paenibacillus silagei</name>
    <dbReference type="NCBI Taxonomy" id="1670801"/>
    <lineage>
        <taxon>Bacteria</taxon>
        <taxon>Bacillati</taxon>
        <taxon>Bacillota</taxon>
        <taxon>Bacilli</taxon>
        <taxon>Bacillales</taxon>
        <taxon>Paenibacillaceae</taxon>
        <taxon>Paenibacillus</taxon>
    </lineage>
</organism>
<accession>A0ABS4NYY4</accession>
<dbReference type="RefSeq" id="WP_209878261.1">
    <property type="nucleotide sequence ID" value="NZ_JAGGLV010000025.1"/>
</dbReference>
<gene>
    <name evidence="1" type="ORF">J2Z70_005470</name>
</gene>
<dbReference type="Proteomes" id="UP000773462">
    <property type="component" value="Unassembled WGS sequence"/>
</dbReference>